<feature type="compositionally biased region" description="Basic residues" evidence="5">
    <location>
        <begin position="9"/>
        <end position="23"/>
    </location>
</feature>
<dbReference type="PANTHER" id="PTHR12934">
    <property type="entry name" value="50S RIBOSOMAL PROTEIN L15"/>
    <property type="match status" value="1"/>
</dbReference>
<dbReference type="Proteomes" id="UP000229894">
    <property type="component" value="Unassembled WGS sequence"/>
</dbReference>
<feature type="region of interest" description="Disordered" evidence="5">
    <location>
        <begin position="97"/>
        <end position="118"/>
    </location>
</feature>
<comment type="similarity">
    <text evidence="1">Belongs to the universal ribosomal protein uL15 family.</text>
</comment>
<dbReference type="SUPFAM" id="SSF52080">
    <property type="entry name" value="Ribosomal proteins L15p and L18e"/>
    <property type="match status" value="1"/>
</dbReference>
<comment type="caution">
    <text evidence="6">The sequence shown here is derived from an EMBL/GenBank/DDBJ whole genome shotgun (WGS) entry which is preliminary data.</text>
</comment>
<feature type="compositionally biased region" description="Basic residues" evidence="5">
    <location>
        <begin position="33"/>
        <end position="44"/>
    </location>
</feature>
<organism evidence="6 7">
    <name type="scientific">Candidatus Portnoybacteria bacterium CG03_land_8_20_14_0_80_41_10</name>
    <dbReference type="NCBI Taxonomy" id="1974808"/>
    <lineage>
        <taxon>Bacteria</taxon>
        <taxon>Candidatus Portnoyibacteriota</taxon>
    </lineage>
</organism>
<reference evidence="7" key="1">
    <citation type="submission" date="2017-09" db="EMBL/GenBank/DDBJ databases">
        <title>Depth-based differentiation of microbial function through sediment-hosted aquifers and enrichment of novel symbionts in the deep terrestrial subsurface.</title>
        <authorList>
            <person name="Probst A.J."/>
            <person name="Ladd B."/>
            <person name="Jarett J.K."/>
            <person name="Geller-Mcgrath D.E."/>
            <person name="Sieber C.M.K."/>
            <person name="Emerson J.B."/>
            <person name="Anantharaman K."/>
            <person name="Thomas B.C."/>
            <person name="Malmstrom R."/>
            <person name="Stieglmeier M."/>
            <person name="Klingl A."/>
            <person name="Woyke T."/>
            <person name="Ryan C.M."/>
            <person name="Banfield J.F."/>
        </authorList>
    </citation>
    <scope>NUCLEOTIDE SEQUENCE [LARGE SCALE GENOMIC DNA]</scope>
</reference>
<feature type="compositionally biased region" description="Polar residues" evidence="5">
    <location>
        <begin position="100"/>
        <end position="118"/>
    </location>
</feature>
<evidence type="ECO:0000256" key="5">
    <source>
        <dbReference type="SAM" id="MobiDB-lite"/>
    </source>
</evidence>
<feature type="compositionally biased region" description="Basic residues" evidence="5">
    <location>
        <begin position="57"/>
        <end position="74"/>
    </location>
</feature>
<feature type="region of interest" description="Disordered" evidence="5">
    <location>
        <begin position="1"/>
        <end position="74"/>
    </location>
</feature>
<sequence>MQLYQLKPTHQKKKTKRVGRGGKKGTYSGRGIKGQKSRAGRKPRPGFAGGDTLLIKRLPKQRGQRGKLKIRQGRKLSRRLKPVILNLKDIEKKFSVKVGQKQSASGEKPSQTVSPKSL</sequence>
<name>A0A2M7BUR6_9BACT</name>
<evidence type="ECO:0000256" key="1">
    <source>
        <dbReference type="ARBA" id="ARBA00007320"/>
    </source>
</evidence>
<evidence type="ECO:0000313" key="7">
    <source>
        <dbReference type="Proteomes" id="UP000229894"/>
    </source>
</evidence>
<dbReference type="InterPro" id="IPR005749">
    <property type="entry name" value="Ribosomal_uL15_bac-type"/>
</dbReference>
<dbReference type="AlphaFoldDB" id="A0A2M7BUR6"/>
<dbReference type="GO" id="GO:0006412">
    <property type="term" value="P:translation"/>
    <property type="evidence" value="ECO:0007669"/>
    <property type="project" value="InterPro"/>
</dbReference>
<gene>
    <name evidence="6" type="ORF">COS49_01240</name>
</gene>
<evidence type="ECO:0000256" key="4">
    <source>
        <dbReference type="ARBA" id="ARBA00035497"/>
    </source>
</evidence>
<dbReference type="EMBL" id="PEUX01000030">
    <property type="protein sequence ID" value="PIV10301.1"/>
    <property type="molecule type" value="Genomic_DNA"/>
</dbReference>
<feature type="non-terminal residue" evidence="6">
    <location>
        <position position="118"/>
    </location>
</feature>
<dbReference type="GO" id="GO:0003735">
    <property type="term" value="F:structural constituent of ribosome"/>
    <property type="evidence" value="ECO:0007669"/>
    <property type="project" value="InterPro"/>
</dbReference>
<evidence type="ECO:0000313" key="6">
    <source>
        <dbReference type="EMBL" id="PIV10301.1"/>
    </source>
</evidence>
<accession>A0A2M7BUR6</accession>
<keyword evidence="2" id="KW-0689">Ribosomal protein</keyword>
<dbReference type="PANTHER" id="PTHR12934:SF11">
    <property type="entry name" value="LARGE RIBOSOMAL SUBUNIT PROTEIN UL15M"/>
    <property type="match status" value="1"/>
</dbReference>
<dbReference type="InterPro" id="IPR036227">
    <property type="entry name" value="Ribosomal_uL15/eL18_sf"/>
</dbReference>
<proteinExistence type="inferred from homology"/>
<evidence type="ECO:0000256" key="3">
    <source>
        <dbReference type="ARBA" id="ARBA00023274"/>
    </source>
</evidence>
<dbReference type="GO" id="GO:0022625">
    <property type="term" value="C:cytosolic large ribosomal subunit"/>
    <property type="evidence" value="ECO:0007669"/>
    <property type="project" value="TreeGrafter"/>
</dbReference>
<protein>
    <recommendedName>
        <fullName evidence="4">50S ribosomal protein L15</fullName>
    </recommendedName>
</protein>
<evidence type="ECO:0000256" key="2">
    <source>
        <dbReference type="ARBA" id="ARBA00022980"/>
    </source>
</evidence>
<keyword evidence="3" id="KW-0687">Ribonucleoprotein</keyword>